<evidence type="ECO:0000313" key="13">
    <source>
        <dbReference type="Proteomes" id="UP000813462"/>
    </source>
</evidence>
<sequence length="991" mass="108630">MKANFELKIMAKRRTHQSCPILFMSMLLIFLFANTCALHGDDDDDELHLLLSFKASINDPLHSLSDWNPSSNDFCKWQGITCNSNTTSSRINTVELSGKNISGKVSAAIFQFPGIQTIDLSSNQLSGELPWEMFSVSSSLRFLNLSNNNLTGPIPSGSISHLETLDLSNNMLSGKIPPHIGSFWSLKFLDLGGNVLVGNIPTTITNISGLQYLTLASNQLVGQIPRQLGVMKSLKWIYLGYNNLSGPIPIQIGELNSLNHLDLVYNNLTGNIPDSIGNLTQLQYLFLYKNKLTGSIPRSVFGLKKLISLDLSDNFLSGEIPEAITQLQELEILHLFSNGLTGEIPSALASLPRLQVLQLWANKLSGQIPKDLGKRNNLTVLDLSTNSLTGNIPESLCASARLFKLILFSNSLTGFIPNSLSTCNSLRRVRLQNNMLSGELSPGFTKLPLVYFLDISANNLSGRIDALKWDMPGLQMLNMASNKFFGNLPESFGSDVIEDLDLSDNGFSGQIPTGFRNLADLMQLKLSRNKLSGPIPEELSSCEKLVLLDVSHNQLSGQIPARLSEMPVLGLLDLSENQLSGEIPKNLGGVESLVQVNISNNHFHGSLPSTGAFLAINASAVAGNDLCGGEAMSGLPPCKSRSFNHPTWWFLLFCSLLAAVVVAVAAVGFVFVRRRKDLDLKRVENEDGIWEIQFFESKASRSITIEDILSSAKEGNAIAMARNGSVSYRGKSVLNGTQFVVKEMNDVNSISPSFWSEIVQFGKLRHPNVIKMIGICRSQKTGHLVYEYCEGKLLSEILRNLSWERRRKIATGIANALRFLHCYCSQGFVVGHVSPEKVIVDGNDEPRLCLTLPGLVCTDSKSFSYSAYVSPEASEGGITEKSDIYGFGLTLIELLTGKSPADTEFGVHESFVEWARYCYSDCHLDMWIDPTIRGHASDNQNELVETMNIALHCTAGDPTARPCADELYRTLQSVLSRGSCISGLTLSSKPL</sequence>
<evidence type="ECO:0000259" key="11">
    <source>
        <dbReference type="PROSITE" id="PS50011"/>
    </source>
</evidence>
<dbReference type="OrthoDB" id="676979at2759"/>
<dbReference type="InterPro" id="IPR032675">
    <property type="entry name" value="LRR_dom_sf"/>
</dbReference>
<dbReference type="Proteomes" id="UP000813462">
    <property type="component" value="Unassembled WGS sequence"/>
</dbReference>
<dbReference type="PANTHER" id="PTHR48064:SF6">
    <property type="entry name" value="RECEPTOR-LIKE PROTEIN KINASE 2"/>
    <property type="match status" value="1"/>
</dbReference>
<dbReference type="SUPFAM" id="SSF52058">
    <property type="entry name" value="L domain-like"/>
    <property type="match status" value="1"/>
</dbReference>
<proteinExistence type="predicted"/>
<keyword evidence="4 10" id="KW-0732">Signal</keyword>
<evidence type="ECO:0000313" key="12">
    <source>
        <dbReference type="EMBL" id="KAH7524167.1"/>
    </source>
</evidence>
<keyword evidence="6 9" id="KW-1133">Transmembrane helix</keyword>
<dbReference type="SMART" id="SM00369">
    <property type="entry name" value="LRR_TYP"/>
    <property type="match status" value="8"/>
</dbReference>
<dbReference type="FunFam" id="3.30.200.20:FF:000882">
    <property type="entry name" value="Probably inactive leucine-rich repeat receptor-like protein kinase"/>
    <property type="match status" value="1"/>
</dbReference>
<dbReference type="SUPFAM" id="SSF56112">
    <property type="entry name" value="Protein kinase-like (PK-like)"/>
    <property type="match status" value="1"/>
</dbReference>
<feature type="chain" id="PRO_5037271659" description="Protein kinase domain-containing protein" evidence="10">
    <location>
        <begin position="38"/>
        <end position="991"/>
    </location>
</feature>
<gene>
    <name evidence="12" type="ORF">FEM48_Zijuj06G0090400</name>
</gene>
<feature type="signal peptide" evidence="10">
    <location>
        <begin position="1"/>
        <end position="37"/>
    </location>
</feature>
<dbReference type="GO" id="GO:0004672">
    <property type="term" value="F:protein kinase activity"/>
    <property type="evidence" value="ECO:0007669"/>
    <property type="project" value="InterPro"/>
</dbReference>
<dbReference type="GO" id="GO:0006952">
    <property type="term" value="P:defense response"/>
    <property type="evidence" value="ECO:0007669"/>
    <property type="project" value="UniProtKB-ARBA"/>
</dbReference>
<evidence type="ECO:0000256" key="7">
    <source>
        <dbReference type="ARBA" id="ARBA00023136"/>
    </source>
</evidence>
<dbReference type="Pfam" id="PF13855">
    <property type="entry name" value="LRR_8"/>
    <property type="match status" value="1"/>
</dbReference>
<dbReference type="FunFam" id="3.80.10.10:FF:000383">
    <property type="entry name" value="Leucine-rich repeat receptor protein kinase EMS1"/>
    <property type="match status" value="1"/>
</dbReference>
<organism evidence="12 13">
    <name type="scientific">Ziziphus jujuba var. spinosa</name>
    <dbReference type="NCBI Taxonomy" id="714518"/>
    <lineage>
        <taxon>Eukaryota</taxon>
        <taxon>Viridiplantae</taxon>
        <taxon>Streptophyta</taxon>
        <taxon>Embryophyta</taxon>
        <taxon>Tracheophyta</taxon>
        <taxon>Spermatophyta</taxon>
        <taxon>Magnoliopsida</taxon>
        <taxon>eudicotyledons</taxon>
        <taxon>Gunneridae</taxon>
        <taxon>Pentapetalae</taxon>
        <taxon>rosids</taxon>
        <taxon>fabids</taxon>
        <taxon>Rosales</taxon>
        <taxon>Rhamnaceae</taxon>
        <taxon>Paliureae</taxon>
        <taxon>Ziziphus</taxon>
    </lineage>
</organism>
<dbReference type="Pfam" id="PF23598">
    <property type="entry name" value="LRR_14"/>
    <property type="match status" value="1"/>
</dbReference>
<comment type="subcellular location">
    <subcellularLocation>
        <location evidence="1">Membrane</location>
        <topology evidence="1">Single-pass membrane protein</topology>
    </subcellularLocation>
</comment>
<dbReference type="GO" id="GO:0005524">
    <property type="term" value="F:ATP binding"/>
    <property type="evidence" value="ECO:0007669"/>
    <property type="project" value="InterPro"/>
</dbReference>
<evidence type="ECO:0000256" key="4">
    <source>
        <dbReference type="ARBA" id="ARBA00022729"/>
    </source>
</evidence>
<dbReference type="InterPro" id="IPR003591">
    <property type="entry name" value="Leu-rich_rpt_typical-subtyp"/>
</dbReference>
<dbReference type="AlphaFoldDB" id="A0A978V8D2"/>
<dbReference type="SUPFAM" id="SSF52047">
    <property type="entry name" value="RNI-like"/>
    <property type="match status" value="1"/>
</dbReference>
<dbReference type="FunFam" id="3.80.10.10:FF:000453">
    <property type="entry name" value="Leucine-rich receptor-like protein kinase family protein"/>
    <property type="match status" value="1"/>
</dbReference>
<dbReference type="Pfam" id="PF00069">
    <property type="entry name" value="Pkinase"/>
    <property type="match status" value="1"/>
</dbReference>
<dbReference type="Pfam" id="PF08263">
    <property type="entry name" value="LRRNT_2"/>
    <property type="match status" value="1"/>
</dbReference>
<keyword evidence="5" id="KW-0677">Repeat</keyword>
<keyword evidence="3 9" id="KW-0812">Transmembrane</keyword>
<keyword evidence="8" id="KW-0325">Glycoprotein</keyword>
<evidence type="ECO:0000256" key="3">
    <source>
        <dbReference type="ARBA" id="ARBA00022692"/>
    </source>
</evidence>
<dbReference type="GO" id="GO:0051707">
    <property type="term" value="P:response to other organism"/>
    <property type="evidence" value="ECO:0007669"/>
    <property type="project" value="UniProtKB-ARBA"/>
</dbReference>
<dbReference type="Pfam" id="PF00560">
    <property type="entry name" value="LRR_1"/>
    <property type="match status" value="4"/>
</dbReference>
<evidence type="ECO:0000256" key="1">
    <source>
        <dbReference type="ARBA" id="ARBA00004167"/>
    </source>
</evidence>
<dbReference type="InterPro" id="IPR000719">
    <property type="entry name" value="Prot_kinase_dom"/>
</dbReference>
<dbReference type="PANTHER" id="PTHR48064">
    <property type="entry name" value="OS01G0750400 PROTEIN"/>
    <property type="match status" value="1"/>
</dbReference>
<reference evidence="12" key="1">
    <citation type="journal article" date="2021" name="Front. Plant Sci.">
        <title>Chromosome-Scale Genome Assembly for Chinese Sour Jujube and Insights Into Its Genome Evolution and Domestication Signature.</title>
        <authorList>
            <person name="Shen L.-Y."/>
            <person name="Luo H."/>
            <person name="Wang X.-L."/>
            <person name="Wang X.-M."/>
            <person name="Qiu X.-J."/>
            <person name="Liu H."/>
            <person name="Zhou S.-S."/>
            <person name="Jia K.-H."/>
            <person name="Nie S."/>
            <person name="Bao Y.-T."/>
            <person name="Zhang R.-G."/>
            <person name="Yun Q.-Z."/>
            <person name="Chai Y.-H."/>
            <person name="Lu J.-Y."/>
            <person name="Li Y."/>
            <person name="Zhao S.-W."/>
            <person name="Mao J.-F."/>
            <person name="Jia S.-G."/>
            <person name="Mao Y.-M."/>
        </authorList>
    </citation>
    <scope>NUCLEOTIDE SEQUENCE</scope>
    <source>
        <strain evidence="12">AT0</strain>
        <tissue evidence="12">Leaf</tissue>
    </source>
</reference>
<keyword evidence="7 9" id="KW-0472">Membrane</keyword>
<evidence type="ECO:0000256" key="10">
    <source>
        <dbReference type="SAM" id="SignalP"/>
    </source>
</evidence>
<evidence type="ECO:0000256" key="6">
    <source>
        <dbReference type="ARBA" id="ARBA00022989"/>
    </source>
</evidence>
<dbReference type="Gene3D" id="1.10.510.10">
    <property type="entry name" value="Transferase(Phosphotransferase) domain 1"/>
    <property type="match status" value="1"/>
</dbReference>
<dbReference type="GO" id="GO:0009791">
    <property type="term" value="P:post-embryonic development"/>
    <property type="evidence" value="ECO:0007669"/>
    <property type="project" value="UniProtKB-ARBA"/>
</dbReference>
<dbReference type="EMBL" id="JAEACU010000006">
    <property type="protein sequence ID" value="KAH7524167.1"/>
    <property type="molecule type" value="Genomic_DNA"/>
</dbReference>
<evidence type="ECO:0000256" key="2">
    <source>
        <dbReference type="ARBA" id="ARBA00022614"/>
    </source>
</evidence>
<dbReference type="FunFam" id="3.80.10.10:FF:000129">
    <property type="entry name" value="Leucine-rich repeat receptor-like kinase"/>
    <property type="match status" value="1"/>
</dbReference>
<dbReference type="Gene3D" id="3.80.10.10">
    <property type="entry name" value="Ribonuclease Inhibitor"/>
    <property type="match status" value="4"/>
</dbReference>
<dbReference type="InterPro" id="IPR053038">
    <property type="entry name" value="RLP_Defense"/>
</dbReference>
<dbReference type="InterPro" id="IPR001611">
    <property type="entry name" value="Leu-rich_rpt"/>
</dbReference>
<comment type="caution">
    <text evidence="12">The sequence shown here is derived from an EMBL/GenBank/DDBJ whole genome shotgun (WGS) entry which is preliminary data.</text>
</comment>
<feature type="domain" description="Protein kinase" evidence="11">
    <location>
        <begin position="703"/>
        <end position="975"/>
    </location>
</feature>
<dbReference type="InterPro" id="IPR055414">
    <property type="entry name" value="LRR_R13L4/SHOC2-like"/>
</dbReference>
<accession>A0A978V8D2</accession>
<name>A0A978V8D2_ZIZJJ</name>
<evidence type="ECO:0000256" key="8">
    <source>
        <dbReference type="ARBA" id="ARBA00023180"/>
    </source>
</evidence>
<dbReference type="FunFam" id="3.80.10.10:FF:000726">
    <property type="entry name" value="Probably inactive leucine-rich repeat receptor-like protein kinase"/>
    <property type="match status" value="1"/>
</dbReference>
<feature type="transmembrane region" description="Helical" evidence="9">
    <location>
        <begin position="648"/>
        <end position="672"/>
    </location>
</feature>
<evidence type="ECO:0000256" key="5">
    <source>
        <dbReference type="ARBA" id="ARBA00022737"/>
    </source>
</evidence>
<keyword evidence="2" id="KW-0433">Leucine-rich repeat</keyword>
<dbReference type="PROSITE" id="PS50011">
    <property type="entry name" value="PROTEIN_KINASE_DOM"/>
    <property type="match status" value="1"/>
</dbReference>
<dbReference type="InterPro" id="IPR011009">
    <property type="entry name" value="Kinase-like_dom_sf"/>
</dbReference>
<protein>
    <recommendedName>
        <fullName evidence="11">Protein kinase domain-containing protein</fullName>
    </recommendedName>
</protein>
<dbReference type="Gene3D" id="3.30.200.20">
    <property type="entry name" value="Phosphorylase Kinase, domain 1"/>
    <property type="match status" value="1"/>
</dbReference>
<evidence type="ECO:0000256" key="9">
    <source>
        <dbReference type="SAM" id="Phobius"/>
    </source>
</evidence>
<dbReference type="GO" id="GO:0016020">
    <property type="term" value="C:membrane"/>
    <property type="evidence" value="ECO:0007669"/>
    <property type="project" value="UniProtKB-SubCell"/>
</dbReference>
<dbReference type="InterPro" id="IPR013210">
    <property type="entry name" value="LRR_N_plant-typ"/>
</dbReference>